<dbReference type="Proteomes" id="UP000250443">
    <property type="component" value="Unassembled WGS sequence"/>
</dbReference>
<dbReference type="SMART" id="SM00062">
    <property type="entry name" value="PBPb"/>
    <property type="match status" value="1"/>
</dbReference>
<dbReference type="InterPro" id="IPR023346">
    <property type="entry name" value="Lysozyme-like_dom_sf"/>
</dbReference>
<name>A0A2X2CLH2_PSELU</name>
<keyword evidence="3 5" id="KW-0732">Signal</keyword>
<reference evidence="7 8" key="1">
    <citation type="submission" date="2018-06" db="EMBL/GenBank/DDBJ databases">
        <authorList>
            <consortium name="Pathogen Informatics"/>
            <person name="Doyle S."/>
        </authorList>
    </citation>
    <scope>NUCLEOTIDE SEQUENCE [LARGE SCALE GENOMIC DNA]</scope>
    <source>
        <strain evidence="7 8">NCTC11842</strain>
    </source>
</reference>
<accession>A0A2X2CLH2</accession>
<keyword evidence="4" id="KW-0998">Cell outer membrane</keyword>
<dbReference type="AlphaFoldDB" id="A0A2X2CLH2"/>
<protein>
    <submittedName>
        <fullName evidence="7">Slt family transglycosylase</fullName>
        <ecNumber evidence="7">4.2.2.-</ecNumber>
    </submittedName>
</protein>
<dbReference type="EMBL" id="UAUF01000013">
    <property type="protein sequence ID" value="SPZ09582.1"/>
    <property type="molecule type" value="Genomic_DNA"/>
</dbReference>
<evidence type="ECO:0000256" key="2">
    <source>
        <dbReference type="ARBA" id="ARBA00010333"/>
    </source>
</evidence>
<dbReference type="InterPro" id="IPR008258">
    <property type="entry name" value="Transglycosylase_SLT_dom_1"/>
</dbReference>
<dbReference type="Gene3D" id="3.40.190.10">
    <property type="entry name" value="Periplasmic binding protein-like II"/>
    <property type="match status" value="2"/>
</dbReference>
<dbReference type="SUPFAM" id="SSF53850">
    <property type="entry name" value="Periplasmic binding protein-like II"/>
    <property type="match status" value="1"/>
</dbReference>
<evidence type="ECO:0000313" key="8">
    <source>
        <dbReference type="Proteomes" id="UP000250443"/>
    </source>
</evidence>
<proteinExistence type="inferred from homology"/>
<sequence length="473" mass="52849">MARHLIVVCCLLLLSPFPAQARVGSTEHWKQEKTVRDLSAIRTAGVLRVLVNQNRNSSGELDGKPIGIEYRRLDAFEQYLNAKGKKAQPLKVVFIPKPKEELLAALERGEGDIAAPGELFSGPIGTKIVRSHPLMTNTPLVVVSRSGQRRYTRLDQLSGRQLTLPAGSAAEPALRELNAQLAKRKLKPIELERVDSSLGVEDVLEMVSAGIFSLTVVEQPIADRWAKVLPKLHVERRLVVAKQQDMTWFVRRDTPELRKAVNGFLAGNRMPTGSDVAFQKAYKGSSKVRNPLGADDHQRLTEVRPVLKRYANTYNLDWLTLAAMAYKESGLDGAAKGSGGATGLMQITPSAARSVGVKNIRTVDGNVQAAARYMAKLRRQFFSSRTLDERERRAFVLAAYNLGPERVQRLRTEAKRQGLNPNKWFFQVERIASEKYGMGVVNYVSSVNKYYLAYARERDRLEEGKRSIRITSL</sequence>
<dbReference type="Gene3D" id="1.10.530.10">
    <property type="match status" value="1"/>
</dbReference>
<keyword evidence="7" id="KW-0456">Lyase</keyword>
<gene>
    <name evidence="7" type="primary">mltF_1</name>
    <name evidence="7" type="ORF">NCTC11842_03157</name>
</gene>
<evidence type="ECO:0000259" key="6">
    <source>
        <dbReference type="SMART" id="SM00062"/>
    </source>
</evidence>
<dbReference type="GO" id="GO:0008933">
    <property type="term" value="F:peptidoglycan lytic transglycosylase activity"/>
    <property type="evidence" value="ECO:0007669"/>
    <property type="project" value="TreeGrafter"/>
</dbReference>
<dbReference type="GO" id="GO:0009253">
    <property type="term" value="P:peptidoglycan catabolic process"/>
    <property type="evidence" value="ECO:0007669"/>
    <property type="project" value="TreeGrafter"/>
</dbReference>
<dbReference type="GO" id="GO:0009279">
    <property type="term" value="C:cell outer membrane"/>
    <property type="evidence" value="ECO:0007669"/>
    <property type="project" value="UniProtKB-SubCell"/>
</dbReference>
<dbReference type="PANTHER" id="PTHR35936">
    <property type="entry name" value="MEMBRANE-BOUND LYTIC MUREIN TRANSGLYCOSYLASE F"/>
    <property type="match status" value="1"/>
</dbReference>
<evidence type="ECO:0000256" key="1">
    <source>
        <dbReference type="ARBA" id="ARBA00004339"/>
    </source>
</evidence>
<dbReference type="EC" id="4.2.2.-" evidence="7"/>
<evidence type="ECO:0000256" key="5">
    <source>
        <dbReference type="SAM" id="SignalP"/>
    </source>
</evidence>
<comment type="similarity">
    <text evidence="2">Belongs to the bacterial solute-binding protein 3 family.</text>
</comment>
<evidence type="ECO:0000256" key="4">
    <source>
        <dbReference type="ARBA" id="ARBA00023237"/>
    </source>
</evidence>
<feature type="signal peptide" evidence="5">
    <location>
        <begin position="1"/>
        <end position="21"/>
    </location>
</feature>
<dbReference type="RefSeq" id="WP_112297868.1">
    <property type="nucleotide sequence ID" value="NZ_UAUF01000013.1"/>
</dbReference>
<feature type="domain" description="Solute-binding protein family 3/N-terminal" evidence="6">
    <location>
        <begin position="46"/>
        <end position="289"/>
    </location>
</feature>
<dbReference type="PANTHER" id="PTHR35936:SF32">
    <property type="entry name" value="MEMBRANE-BOUND LYTIC MUREIN TRANSGLYCOSYLASE F"/>
    <property type="match status" value="1"/>
</dbReference>
<feature type="chain" id="PRO_5015840251" evidence="5">
    <location>
        <begin position="22"/>
        <end position="473"/>
    </location>
</feature>
<organism evidence="7 8">
    <name type="scientific">Pseudomonas luteola</name>
    <dbReference type="NCBI Taxonomy" id="47886"/>
    <lineage>
        <taxon>Bacteria</taxon>
        <taxon>Pseudomonadati</taxon>
        <taxon>Pseudomonadota</taxon>
        <taxon>Gammaproteobacteria</taxon>
        <taxon>Pseudomonadales</taxon>
        <taxon>Pseudomonadaceae</taxon>
        <taxon>Pseudomonas</taxon>
    </lineage>
</organism>
<dbReference type="SUPFAM" id="SSF53955">
    <property type="entry name" value="Lysozyme-like"/>
    <property type="match status" value="1"/>
</dbReference>
<dbReference type="Pfam" id="PF01464">
    <property type="entry name" value="SLT"/>
    <property type="match status" value="1"/>
</dbReference>
<dbReference type="InterPro" id="IPR001638">
    <property type="entry name" value="Solute-binding_3/MltF_N"/>
</dbReference>
<comment type="subcellular location">
    <subcellularLocation>
        <location evidence="1">Cell outer membrane</location>
        <topology evidence="1">Peripheral membrane protein</topology>
    </subcellularLocation>
</comment>
<evidence type="ECO:0000256" key="3">
    <source>
        <dbReference type="ARBA" id="ARBA00022729"/>
    </source>
</evidence>
<dbReference type="CDD" id="cd01009">
    <property type="entry name" value="PBP2_YfhD_N"/>
    <property type="match status" value="1"/>
</dbReference>
<keyword evidence="4" id="KW-0472">Membrane</keyword>
<evidence type="ECO:0000313" key="7">
    <source>
        <dbReference type="EMBL" id="SPZ09582.1"/>
    </source>
</evidence>